<feature type="domain" description="Rieske" evidence="5">
    <location>
        <begin position="8"/>
        <end position="124"/>
    </location>
</feature>
<dbReference type="GO" id="GO:0051213">
    <property type="term" value="F:dioxygenase activity"/>
    <property type="evidence" value="ECO:0007669"/>
    <property type="project" value="UniProtKB-KW"/>
</dbReference>
<keyword evidence="3" id="KW-0408">Iron</keyword>
<dbReference type="SUPFAM" id="SSF50022">
    <property type="entry name" value="ISP domain"/>
    <property type="match status" value="1"/>
</dbReference>
<dbReference type="GO" id="GO:0046872">
    <property type="term" value="F:metal ion binding"/>
    <property type="evidence" value="ECO:0007669"/>
    <property type="project" value="UniProtKB-KW"/>
</dbReference>
<protein>
    <submittedName>
        <fullName evidence="6">Ferredoxin subunit of nitrite reductase or a ring-hydroxylating dioxygenase</fullName>
    </submittedName>
</protein>
<evidence type="ECO:0000256" key="3">
    <source>
        <dbReference type="ARBA" id="ARBA00023004"/>
    </source>
</evidence>
<evidence type="ECO:0000256" key="2">
    <source>
        <dbReference type="ARBA" id="ARBA00022723"/>
    </source>
</evidence>
<accession>A0A1H6FZM0</accession>
<evidence type="ECO:0000259" key="5">
    <source>
        <dbReference type="PROSITE" id="PS51296"/>
    </source>
</evidence>
<dbReference type="EMBL" id="FNWL01000002">
    <property type="protein sequence ID" value="SEH15648.1"/>
    <property type="molecule type" value="Genomic_DNA"/>
</dbReference>
<dbReference type="Gene3D" id="2.102.10.10">
    <property type="entry name" value="Rieske [2Fe-2S] iron-sulphur domain"/>
    <property type="match status" value="1"/>
</dbReference>
<proteinExistence type="predicted"/>
<dbReference type="Proteomes" id="UP000199112">
    <property type="component" value="Unassembled WGS sequence"/>
</dbReference>
<dbReference type="AlphaFoldDB" id="A0A1H6FZM0"/>
<gene>
    <name evidence="6" type="ORF">SAMN04487967_2176</name>
</gene>
<dbReference type="OrthoDB" id="6837at2157"/>
<dbReference type="PANTHER" id="PTHR21496">
    <property type="entry name" value="FERREDOXIN-RELATED"/>
    <property type="match status" value="1"/>
</dbReference>
<sequence>MSGTPTKRHVVAEADEIADGERVVTQLEGREIAVFHQDGEYYAYLNWCAHQGGPCGEGPLTGTEIASYDRESGDVERSWEREGEILNCPWHGWEYDLTSGDCLSRNGITLPSYQVEIEDGKIVVEL</sequence>
<dbReference type="PROSITE" id="PS51296">
    <property type="entry name" value="RIESKE"/>
    <property type="match status" value="1"/>
</dbReference>
<keyword evidence="2" id="KW-0479">Metal-binding</keyword>
<dbReference type="InterPro" id="IPR017941">
    <property type="entry name" value="Rieske_2Fe-2S"/>
</dbReference>
<keyword evidence="6" id="KW-0223">Dioxygenase</keyword>
<organism evidence="6 7">
    <name type="scientific">Natronorubrum sediminis</name>
    <dbReference type="NCBI Taxonomy" id="640943"/>
    <lineage>
        <taxon>Archaea</taxon>
        <taxon>Methanobacteriati</taxon>
        <taxon>Methanobacteriota</taxon>
        <taxon>Stenosarchaea group</taxon>
        <taxon>Halobacteria</taxon>
        <taxon>Halobacteriales</taxon>
        <taxon>Natrialbaceae</taxon>
        <taxon>Natronorubrum</taxon>
    </lineage>
</organism>
<dbReference type="GO" id="GO:0051537">
    <property type="term" value="F:2 iron, 2 sulfur cluster binding"/>
    <property type="evidence" value="ECO:0007669"/>
    <property type="project" value="UniProtKB-KW"/>
</dbReference>
<keyword evidence="4" id="KW-0411">Iron-sulfur</keyword>
<evidence type="ECO:0000313" key="6">
    <source>
        <dbReference type="EMBL" id="SEH15648.1"/>
    </source>
</evidence>
<evidence type="ECO:0000256" key="4">
    <source>
        <dbReference type="ARBA" id="ARBA00023014"/>
    </source>
</evidence>
<keyword evidence="7" id="KW-1185">Reference proteome</keyword>
<keyword evidence="6" id="KW-0560">Oxidoreductase</keyword>
<dbReference type="PANTHER" id="PTHR21496:SF23">
    <property type="entry name" value="3-PHENYLPROPIONATE_CINNAMIC ACID DIOXYGENASE FERREDOXIN SUBUNIT"/>
    <property type="match status" value="1"/>
</dbReference>
<dbReference type="CDD" id="cd03467">
    <property type="entry name" value="Rieske"/>
    <property type="match status" value="1"/>
</dbReference>
<reference evidence="7" key="1">
    <citation type="submission" date="2016-10" db="EMBL/GenBank/DDBJ databases">
        <authorList>
            <person name="Varghese N."/>
            <person name="Submissions S."/>
        </authorList>
    </citation>
    <scope>NUCLEOTIDE SEQUENCE [LARGE SCALE GENOMIC DNA]</scope>
    <source>
        <strain evidence="7">CGMCC 1.8981</strain>
    </source>
</reference>
<evidence type="ECO:0000256" key="1">
    <source>
        <dbReference type="ARBA" id="ARBA00022714"/>
    </source>
</evidence>
<evidence type="ECO:0000313" key="7">
    <source>
        <dbReference type="Proteomes" id="UP000199112"/>
    </source>
</evidence>
<keyword evidence="1" id="KW-0001">2Fe-2S</keyword>
<dbReference type="Pfam" id="PF00355">
    <property type="entry name" value="Rieske"/>
    <property type="match status" value="1"/>
</dbReference>
<dbReference type="RefSeq" id="WP_090507025.1">
    <property type="nucleotide sequence ID" value="NZ_FNWL01000002.1"/>
</dbReference>
<name>A0A1H6FZM0_9EURY</name>
<dbReference type="InterPro" id="IPR036922">
    <property type="entry name" value="Rieske_2Fe-2S_sf"/>
</dbReference>